<feature type="binding site" evidence="4">
    <location>
        <position position="147"/>
    </location>
    <ligand>
        <name>substrate</name>
    </ligand>
</feature>
<comment type="function">
    <text evidence="4">Catalyzes the deamination of 5-methylthioadenosine and S-adenosyl-L-homocysteine into 5-methylthioinosine and S-inosyl-L-homocysteine, respectively. Is also able to deaminate adenosine.</text>
</comment>
<dbReference type="EC" id="3.5.4.31" evidence="4"/>
<dbReference type="InterPro" id="IPR006680">
    <property type="entry name" value="Amidohydro-rel"/>
</dbReference>
<dbReference type="GO" id="GO:0046872">
    <property type="term" value="F:metal ion binding"/>
    <property type="evidence" value="ECO:0007669"/>
    <property type="project" value="UniProtKB-KW"/>
</dbReference>
<feature type="binding site" evidence="4">
    <location>
        <position position="95"/>
    </location>
    <ligand>
        <name>substrate</name>
    </ligand>
</feature>
<dbReference type="Proteomes" id="UP000010847">
    <property type="component" value="Chromosome"/>
</dbReference>
<dbReference type="eggNOG" id="COG0402">
    <property type="taxonomic scope" value="Bacteria"/>
</dbReference>
<feature type="binding site" evidence="4">
    <location>
        <position position="66"/>
    </location>
    <ligand>
        <name>Zn(2+)</name>
        <dbReference type="ChEBI" id="CHEBI:29105"/>
    </ligand>
</feature>
<dbReference type="RefSeq" id="WP_006716523.1">
    <property type="nucleotide sequence ID" value="NZ_CP007032.1"/>
</dbReference>
<comment type="caution">
    <text evidence="4">Lacks conserved residue(s) required for the propagation of feature annotation.</text>
</comment>
<dbReference type="PANTHER" id="PTHR43794">
    <property type="entry name" value="AMINOHYDROLASE SSNA-RELATED"/>
    <property type="match status" value="1"/>
</dbReference>
<feature type="binding site" evidence="4">
    <location>
        <position position="300"/>
    </location>
    <ligand>
        <name>Zn(2+)</name>
        <dbReference type="ChEBI" id="CHEBI:29105"/>
    </ligand>
</feature>
<dbReference type="InterPro" id="IPR023512">
    <property type="entry name" value="Deaminase_MtaD/DadD"/>
</dbReference>
<dbReference type="PANTHER" id="PTHR43794:SF11">
    <property type="entry name" value="AMIDOHYDROLASE-RELATED DOMAIN-CONTAINING PROTEIN"/>
    <property type="match status" value="1"/>
</dbReference>
<feature type="domain" description="Amidohydrolase-related" evidence="5">
    <location>
        <begin position="57"/>
        <end position="401"/>
    </location>
</feature>
<dbReference type="FunFam" id="3.20.20.140:FF:000014">
    <property type="entry name" value="5-methylthioadenosine/S-adenosylhomocysteine deaminase"/>
    <property type="match status" value="1"/>
</dbReference>
<dbReference type="EC" id="3.5.4.28" evidence="4"/>
<reference evidence="6 7" key="1">
    <citation type="submission" date="2013-12" db="EMBL/GenBank/DDBJ databases">
        <authorList>
            <consortium name="DOE Joint Genome Institute"/>
            <person name="Smidt H."/>
            <person name="Huntemann M."/>
            <person name="Han J."/>
            <person name="Chen A."/>
            <person name="Kyrpides N."/>
            <person name="Mavromatis K."/>
            <person name="Markowitz V."/>
            <person name="Palaniappan K."/>
            <person name="Ivanova N."/>
            <person name="Schaumberg A."/>
            <person name="Pati A."/>
            <person name="Liolios K."/>
            <person name="Nordberg H.P."/>
            <person name="Cantor M.N."/>
            <person name="Hua S.X."/>
            <person name="Woyke T."/>
        </authorList>
    </citation>
    <scope>NUCLEOTIDE SEQUENCE [LARGE SCALE GENOMIC DNA]</scope>
    <source>
        <strain evidence="7">DSM 15288</strain>
    </source>
</reference>
<dbReference type="Pfam" id="PF01979">
    <property type="entry name" value="Amidohydro_1"/>
    <property type="match status" value="1"/>
</dbReference>
<keyword evidence="3 4" id="KW-0862">Zinc</keyword>
<accession>W0E9Q7</accession>
<dbReference type="OrthoDB" id="9807210at2"/>
<comment type="catalytic activity">
    <reaction evidence="4">
        <text>S-adenosyl-L-homocysteine + H2O + H(+) = S-inosyl-L-homocysteine + NH4(+)</text>
        <dbReference type="Rhea" id="RHEA:20716"/>
        <dbReference type="ChEBI" id="CHEBI:15377"/>
        <dbReference type="ChEBI" id="CHEBI:15378"/>
        <dbReference type="ChEBI" id="CHEBI:28938"/>
        <dbReference type="ChEBI" id="CHEBI:57856"/>
        <dbReference type="ChEBI" id="CHEBI:57985"/>
        <dbReference type="EC" id="3.5.4.28"/>
    </reaction>
</comment>
<dbReference type="Gene3D" id="2.30.40.10">
    <property type="entry name" value="Urease, subunit C, domain 1"/>
    <property type="match status" value="1"/>
</dbReference>
<dbReference type="EMBL" id="CP007032">
    <property type="protein sequence ID" value="AHF07600.1"/>
    <property type="molecule type" value="Genomic_DNA"/>
</dbReference>
<feature type="binding site" evidence="4">
    <location>
        <position position="68"/>
    </location>
    <ligand>
        <name>Zn(2+)</name>
        <dbReference type="ChEBI" id="CHEBI:29105"/>
    </ligand>
</feature>
<dbReference type="Gene3D" id="3.20.20.140">
    <property type="entry name" value="Metal-dependent hydrolases"/>
    <property type="match status" value="1"/>
</dbReference>
<dbReference type="InterPro" id="IPR050287">
    <property type="entry name" value="MTA/SAH_deaminase"/>
</dbReference>
<dbReference type="STRING" id="871968.DESME_11730"/>
<dbReference type="InterPro" id="IPR032466">
    <property type="entry name" value="Metal_Hydrolase"/>
</dbReference>
<feature type="binding site" evidence="4">
    <location>
        <position position="185"/>
    </location>
    <ligand>
        <name>substrate</name>
    </ligand>
</feature>
<keyword evidence="1 4" id="KW-0479">Metal-binding</keyword>
<feature type="binding site" evidence="4">
    <location>
        <position position="215"/>
    </location>
    <ligand>
        <name>substrate</name>
    </ligand>
</feature>
<keyword evidence="2 4" id="KW-0378">Hydrolase</keyword>
<comment type="similarity">
    <text evidence="4">Belongs to the metallo-dependent hydrolases superfamily. MTA/SAH deaminase family.</text>
</comment>
<feature type="binding site" evidence="4">
    <location>
        <position position="212"/>
    </location>
    <ligand>
        <name>Zn(2+)</name>
        <dbReference type="ChEBI" id="CHEBI:29105"/>
    </ligand>
</feature>
<gene>
    <name evidence="4" type="primary">mtaD</name>
    <name evidence="6" type="ORF">DESME_11730</name>
</gene>
<protein>
    <recommendedName>
        <fullName evidence="4">5-methylthioadenosine/S-adenosylhomocysteine deaminase</fullName>
        <shortName evidence="4">MTA/SAH deaminase</shortName>
        <ecNumber evidence="4">3.5.4.28</ecNumber>
        <ecNumber evidence="4">3.5.4.31</ecNumber>
    </recommendedName>
</protein>
<evidence type="ECO:0000313" key="7">
    <source>
        <dbReference type="Proteomes" id="UP000010847"/>
    </source>
</evidence>
<dbReference type="GO" id="GO:0090614">
    <property type="term" value="F:5'-methylthioadenosine deaminase activity"/>
    <property type="evidence" value="ECO:0007669"/>
    <property type="project" value="UniProtKB-UniRule"/>
</dbReference>
<dbReference type="AlphaFoldDB" id="W0E9Q7"/>
<dbReference type="InterPro" id="IPR011059">
    <property type="entry name" value="Metal-dep_hydrolase_composite"/>
</dbReference>
<sequence>MSKTLIRAMILPMTGPDDFYPEGEIAIEGDRILSVGPKGSAPAGFVPDRVLDLPNDVVMPGLINTHTHAAMTMLRSYADDLPLMPWLTDKVWPFEAKMGKEDIYWGTKLALAEMILSGTTSMLDMYGDMDRVGDAVLETGTRAVLSRGMIGNAPNGEQAFQEQIELVENYHGAGDGRIQVMFGPHAPYTCSGEFLQKVKAEADRRGVGIHIHVAETLDEINTIKEQEGKTPVQWLNDLGIFGGHVVAAHCVHLTEEDINILAEKKVAVAHNPESNMKLNSGTAPVPEMIAKGVVVGLGTDGASSNNNLDLFGEMRSAALQQKLKKDSTALPAYEVLEMATIQGAKALGYEDIGMLAPGYKADLITINFDQPHFYPRFSIPAHLVYVAHAGDVRTMMVDGKFIMEERKLLTMDVKKICQEVEQRAKRIAAEFAD</sequence>
<evidence type="ECO:0000256" key="4">
    <source>
        <dbReference type="HAMAP-Rule" id="MF_01281"/>
    </source>
</evidence>
<dbReference type="GO" id="GO:0050270">
    <property type="term" value="F:S-adenosylhomocysteine deaminase activity"/>
    <property type="evidence" value="ECO:0007669"/>
    <property type="project" value="UniProtKB-UniRule"/>
</dbReference>
<name>W0E9Q7_9FIRM</name>
<evidence type="ECO:0000256" key="1">
    <source>
        <dbReference type="ARBA" id="ARBA00022723"/>
    </source>
</evidence>
<organism evidence="6 7">
    <name type="scientific">Desulfitobacterium metallireducens DSM 15288</name>
    <dbReference type="NCBI Taxonomy" id="871968"/>
    <lineage>
        <taxon>Bacteria</taxon>
        <taxon>Bacillati</taxon>
        <taxon>Bacillota</taxon>
        <taxon>Clostridia</taxon>
        <taxon>Eubacteriales</taxon>
        <taxon>Desulfitobacteriaceae</taxon>
        <taxon>Desulfitobacterium</taxon>
    </lineage>
</organism>
<evidence type="ECO:0000259" key="5">
    <source>
        <dbReference type="Pfam" id="PF01979"/>
    </source>
</evidence>
<dbReference type="HOGENOM" id="CLU_012358_2_1_9"/>
<evidence type="ECO:0000256" key="3">
    <source>
        <dbReference type="ARBA" id="ARBA00022833"/>
    </source>
</evidence>
<dbReference type="CDD" id="cd01298">
    <property type="entry name" value="ATZ_TRZ_like"/>
    <property type="match status" value="1"/>
</dbReference>
<comment type="catalytic activity">
    <reaction evidence="4">
        <text>S-methyl-5'-thioadenosine + H2O + H(+) = S-methyl-5'-thioinosine + NH4(+)</text>
        <dbReference type="Rhea" id="RHEA:25025"/>
        <dbReference type="ChEBI" id="CHEBI:15377"/>
        <dbReference type="ChEBI" id="CHEBI:15378"/>
        <dbReference type="ChEBI" id="CHEBI:17509"/>
        <dbReference type="ChEBI" id="CHEBI:28938"/>
        <dbReference type="ChEBI" id="CHEBI:48595"/>
        <dbReference type="EC" id="3.5.4.31"/>
    </reaction>
</comment>
<comment type="cofactor">
    <cofactor evidence="4">
        <name>Zn(2+)</name>
        <dbReference type="ChEBI" id="CHEBI:29105"/>
    </cofactor>
    <text evidence="4">Binds 1 zinc ion per subunit.</text>
</comment>
<evidence type="ECO:0000256" key="2">
    <source>
        <dbReference type="ARBA" id="ARBA00022801"/>
    </source>
</evidence>
<keyword evidence="7" id="KW-1185">Reference proteome</keyword>
<proteinExistence type="inferred from homology"/>
<dbReference type="SUPFAM" id="SSF51338">
    <property type="entry name" value="Composite domain of metallo-dependent hydrolases"/>
    <property type="match status" value="1"/>
</dbReference>
<evidence type="ECO:0000313" key="6">
    <source>
        <dbReference type="EMBL" id="AHF07600.1"/>
    </source>
</evidence>
<dbReference type="HAMAP" id="MF_01281">
    <property type="entry name" value="MTA_SAH_deamin"/>
    <property type="match status" value="1"/>
</dbReference>
<dbReference type="SUPFAM" id="SSF51556">
    <property type="entry name" value="Metallo-dependent hydrolases"/>
    <property type="match status" value="1"/>
</dbReference>
<dbReference type="KEGG" id="dmt:DESME_11730"/>
<feature type="binding site" evidence="4">
    <location>
        <position position="300"/>
    </location>
    <ligand>
        <name>substrate</name>
    </ligand>
</feature>